<sequence length="69" mass="7715">MFITVAGKKKEVKDGITVVELIEVEKVENAQYVTVTVNDEFVNSADFQSKTLNENDTVEFLYFMGGGSF</sequence>
<dbReference type="NCBIfam" id="TIGR01683">
    <property type="entry name" value="thiS"/>
    <property type="match status" value="1"/>
</dbReference>
<reference evidence="2" key="1">
    <citation type="submission" date="2015-08" db="EMBL/GenBank/DDBJ databases">
        <title>Genome sequence of the strict anaerobe Clostridium homopropionicum LuHBu1 (DSM 5847T).</title>
        <authorList>
            <person name="Poehlein A."/>
            <person name="Beck M."/>
            <person name="Schiel-Bengelsdorf B."/>
            <person name="Bengelsdorf F.R."/>
            <person name="Daniel R."/>
            <person name="Duerre P."/>
        </authorList>
    </citation>
    <scope>NUCLEOTIDE SEQUENCE [LARGE SCALE GENOMIC DNA]</scope>
    <source>
        <strain evidence="2">DSM 5847</strain>
    </source>
</reference>
<dbReference type="STRING" id="36844.SAMN04488501_103158"/>
<dbReference type="InterPro" id="IPR010035">
    <property type="entry name" value="Thi_S"/>
</dbReference>
<dbReference type="CDD" id="cd00565">
    <property type="entry name" value="Ubl_ThiS"/>
    <property type="match status" value="1"/>
</dbReference>
<dbReference type="EMBL" id="LHUR01000012">
    <property type="protein sequence ID" value="KOA20701.1"/>
    <property type="molecule type" value="Genomic_DNA"/>
</dbReference>
<accession>A0A0L6ZCL0</accession>
<evidence type="ECO:0000313" key="2">
    <source>
        <dbReference type="Proteomes" id="UP000037043"/>
    </source>
</evidence>
<gene>
    <name evidence="1" type="ORF">CLHOM_08430</name>
</gene>
<organism evidence="1 2">
    <name type="scientific">Clostridium homopropionicum DSM 5847</name>
    <dbReference type="NCBI Taxonomy" id="1121318"/>
    <lineage>
        <taxon>Bacteria</taxon>
        <taxon>Bacillati</taxon>
        <taxon>Bacillota</taxon>
        <taxon>Clostridia</taxon>
        <taxon>Eubacteriales</taxon>
        <taxon>Clostridiaceae</taxon>
        <taxon>Clostridium</taxon>
    </lineage>
</organism>
<dbReference type="SUPFAM" id="SSF54285">
    <property type="entry name" value="MoaD/ThiS"/>
    <property type="match status" value="1"/>
</dbReference>
<evidence type="ECO:0000313" key="1">
    <source>
        <dbReference type="EMBL" id="KOA20701.1"/>
    </source>
</evidence>
<name>A0A0L6ZCL0_9CLOT</name>
<keyword evidence="2" id="KW-1185">Reference proteome</keyword>
<dbReference type="AlphaFoldDB" id="A0A0L6ZCL0"/>
<dbReference type="RefSeq" id="WP_052220431.1">
    <property type="nucleotide sequence ID" value="NZ_LHUR01000012.1"/>
</dbReference>
<dbReference type="PATRIC" id="fig|1121318.3.peg.848"/>
<dbReference type="InterPro" id="IPR012675">
    <property type="entry name" value="Beta-grasp_dom_sf"/>
</dbReference>
<proteinExistence type="predicted"/>
<dbReference type="InterPro" id="IPR016155">
    <property type="entry name" value="Mopterin_synth/thiamin_S_b"/>
</dbReference>
<dbReference type="Gene3D" id="3.10.20.30">
    <property type="match status" value="1"/>
</dbReference>
<protein>
    <submittedName>
        <fullName evidence="1">Bifunctional sulfur carrier protein/thiazole synthase protein</fullName>
    </submittedName>
</protein>
<comment type="caution">
    <text evidence="1">The sequence shown here is derived from an EMBL/GenBank/DDBJ whole genome shotgun (WGS) entry which is preliminary data.</text>
</comment>
<dbReference type="Pfam" id="PF02597">
    <property type="entry name" value="ThiS"/>
    <property type="match status" value="1"/>
</dbReference>
<dbReference type="InterPro" id="IPR003749">
    <property type="entry name" value="ThiS/MoaD-like"/>
</dbReference>
<dbReference type="Proteomes" id="UP000037043">
    <property type="component" value="Unassembled WGS sequence"/>
</dbReference>